<gene>
    <name evidence="1" type="ORF">EPUS_05930</name>
</gene>
<evidence type="ECO:0000313" key="2">
    <source>
        <dbReference type="Proteomes" id="UP000019373"/>
    </source>
</evidence>
<dbReference type="HOGENOM" id="CLU_1326368_0_0_1"/>
<dbReference type="RefSeq" id="XP_007804934.1">
    <property type="nucleotide sequence ID" value="XM_007806743.1"/>
</dbReference>
<reference evidence="2" key="1">
    <citation type="journal article" date="2014" name="BMC Genomics">
        <title>Genome characteristics reveal the impact of lichenization on lichen-forming fungus Endocarpon pusillum Hedwig (Verrucariales, Ascomycota).</title>
        <authorList>
            <person name="Wang Y.-Y."/>
            <person name="Liu B."/>
            <person name="Zhang X.-Y."/>
            <person name="Zhou Q.-M."/>
            <person name="Zhang T."/>
            <person name="Li H."/>
            <person name="Yu Y.-F."/>
            <person name="Zhang X.-L."/>
            <person name="Hao X.-Y."/>
            <person name="Wang M."/>
            <person name="Wang L."/>
            <person name="Wei J.-C."/>
        </authorList>
    </citation>
    <scope>NUCLEOTIDE SEQUENCE [LARGE SCALE GENOMIC DNA]</scope>
    <source>
        <strain evidence="2">Z07020 / HMAS-L-300199</strain>
    </source>
</reference>
<proteinExistence type="predicted"/>
<accession>U1HGV4</accession>
<organism evidence="1 2">
    <name type="scientific">Endocarpon pusillum (strain Z07020 / HMAS-L-300199)</name>
    <name type="common">Lichen-forming fungus</name>
    <dbReference type="NCBI Taxonomy" id="1263415"/>
    <lineage>
        <taxon>Eukaryota</taxon>
        <taxon>Fungi</taxon>
        <taxon>Dikarya</taxon>
        <taxon>Ascomycota</taxon>
        <taxon>Pezizomycotina</taxon>
        <taxon>Eurotiomycetes</taxon>
        <taxon>Chaetothyriomycetidae</taxon>
        <taxon>Verrucariales</taxon>
        <taxon>Verrucariaceae</taxon>
        <taxon>Endocarpon</taxon>
    </lineage>
</organism>
<dbReference type="AlphaFoldDB" id="U1HGV4"/>
<keyword evidence="2" id="KW-1185">Reference proteome</keyword>
<evidence type="ECO:0000313" key="1">
    <source>
        <dbReference type="EMBL" id="ERF69385.1"/>
    </source>
</evidence>
<protein>
    <submittedName>
        <fullName evidence="1">Uncharacterized protein</fullName>
    </submittedName>
</protein>
<dbReference type="GeneID" id="19240877"/>
<dbReference type="EMBL" id="KE721424">
    <property type="protein sequence ID" value="ERF69385.1"/>
    <property type="molecule type" value="Genomic_DNA"/>
</dbReference>
<sequence length="207" mass="22919">MKAIYFPKILTYSTTRSTRLGQMKAGNTIRFPRVSLTAANAKHRRVQELPPFVDNWCRGRATFEDAFSLRYSGLPPSVGTGTWGSAIVHQIQEKGNQPLVSYRQGGDDFFLVDYGHGAFDLSYHYRAVALYQKLHEASGDITFTPSLYTGMTCGNSLFLTTMTLKSPAKSSSTIFPYSKPNQGNSAPPRCLATNFASVDLLKREAKS</sequence>
<dbReference type="Gene3D" id="3.30.1360.40">
    <property type="match status" value="1"/>
</dbReference>
<dbReference type="eggNOG" id="KOG0238">
    <property type="taxonomic scope" value="Eukaryota"/>
</dbReference>
<name>U1HGV4_ENDPU</name>
<dbReference type="OrthoDB" id="196847at2759"/>
<dbReference type="Proteomes" id="UP000019373">
    <property type="component" value="Unassembled WGS sequence"/>
</dbReference>